<evidence type="ECO:0000256" key="1">
    <source>
        <dbReference type="SAM" id="MobiDB-lite"/>
    </source>
</evidence>
<organism evidence="2 3">
    <name type="scientific">Streptomyces albus (strain ATCC 21838 / DSM 41398 / FERM P-419 / JCM 4703 / NBRC 107858)</name>
    <dbReference type="NCBI Taxonomy" id="1081613"/>
    <lineage>
        <taxon>Bacteria</taxon>
        <taxon>Bacillati</taxon>
        <taxon>Actinomycetota</taxon>
        <taxon>Actinomycetes</taxon>
        <taxon>Kitasatosporales</taxon>
        <taxon>Streptomycetaceae</taxon>
        <taxon>Streptomyces</taxon>
    </lineage>
</organism>
<name>A0A0B5ENC0_STRA4</name>
<keyword evidence="3" id="KW-1185">Reference proteome</keyword>
<dbReference type="EMBL" id="CP010519">
    <property type="protein sequence ID" value="AJE84108.1"/>
    <property type="molecule type" value="Genomic_DNA"/>
</dbReference>
<dbReference type="KEGG" id="sals:SLNWT_3732"/>
<dbReference type="AlphaFoldDB" id="A0A0B5ENC0"/>
<gene>
    <name evidence="2" type="ORF">SLNWT_3732</name>
</gene>
<accession>A0A0B5ENC0</accession>
<protein>
    <submittedName>
        <fullName evidence="2">Uncharacterized protein</fullName>
    </submittedName>
</protein>
<feature type="region of interest" description="Disordered" evidence="1">
    <location>
        <begin position="1"/>
        <end position="41"/>
    </location>
</feature>
<evidence type="ECO:0000313" key="3">
    <source>
        <dbReference type="Proteomes" id="UP000031523"/>
    </source>
</evidence>
<evidence type="ECO:0000313" key="2">
    <source>
        <dbReference type="EMBL" id="AJE84108.1"/>
    </source>
</evidence>
<dbReference type="Proteomes" id="UP000031523">
    <property type="component" value="Chromosome"/>
</dbReference>
<reference evidence="2 3" key="1">
    <citation type="submission" date="2015-01" db="EMBL/GenBank/DDBJ databases">
        <title>Enhanced salinomycin production by adjusting the supply of polyketide extender units in Streptomyce albus DSM 41398.</title>
        <authorList>
            <person name="Lu C."/>
        </authorList>
    </citation>
    <scope>NUCLEOTIDE SEQUENCE [LARGE SCALE GENOMIC DNA]</scope>
    <source>
        <strain evidence="3">ATCC 21838 / DSM 41398 / FERM P-419 / JCM 4703 / NBRC 107858</strain>
    </source>
</reference>
<proteinExistence type="predicted"/>
<sequence length="41" mass="4485">MSRITLHAVQAQQGDAAITASHTKSRAYPLLDDTDQTTQRS</sequence>